<dbReference type="Proteomes" id="UP000199437">
    <property type="component" value="Unassembled WGS sequence"/>
</dbReference>
<gene>
    <name evidence="3" type="ORF">SAMN05216290_1172</name>
</gene>
<dbReference type="InterPro" id="IPR050563">
    <property type="entry name" value="4-hydroxybenzoyl-CoA_TE"/>
</dbReference>
<protein>
    <submittedName>
        <fullName evidence="3">Acyl-CoA thioester hydrolase</fullName>
    </submittedName>
</protein>
<evidence type="ECO:0000256" key="1">
    <source>
        <dbReference type="ARBA" id="ARBA00005953"/>
    </source>
</evidence>
<dbReference type="AlphaFoldDB" id="A0A1I0NGT0"/>
<dbReference type="InterPro" id="IPR029069">
    <property type="entry name" value="HotDog_dom_sf"/>
</dbReference>
<dbReference type="GO" id="GO:0047617">
    <property type="term" value="F:fatty acyl-CoA hydrolase activity"/>
    <property type="evidence" value="ECO:0007669"/>
    <property type="project" value="TreeGrafter"/>
</dbReference>
<dbReference type="STRING" id="1267423.SAMN05216290_1172"/>
<dbReference type="PANTHER" id="PTHR31793">
    <property type="entry name" value="4-HYDROXYBENZOYL-COA THIOESTERASE FAMILY MEMBER"/>
    <property type="match status" value="1"/>
</dbReference>
<dbReference type="EMBL" id="FOIR01000001">
    <property type="protein sequence ID" value="SEW00291.1"/>
    <property type="molecule type" value="Genomic_DNA"/>
</dbReference>
<keyword evidence="4" id="KW-1185">Reference proteome</keyword>
<evidence type="ECO:0000256" key="2">
    <source>
        <dbReference type="ARBA" id="ARBA00022801"/>
    </source>
</evidence>
<name>A0A1I0NGT0_9BACT</name>
<dbReference type="SUPFAM" id="SSF54637">
    <property type="entry name" value="Thioesterase/thiol ester dehydrase-isomerase"/>
    <property type="match status" value="1"/>
</dbReference>
<keyword evidence="2 3" id="KW-0378">Hydrolase</keyword>
<accession>A0A1I0NGT0</accession>
<dbReference type="RefSeq" id="WP_090257576.1">
    <property type="nucleotide sequence ID" value="NZ_FOIR01000001.1"/>
</dbReference>
<proteinExistence type="inferred from homology"/>
<dbReference type="GeneID" id="99985904"/>
<dbReference type="Pfam" id="PF13279">
    <property type="entry name" value="4HBT_2"/>
    <property type="match status" value="1"/>
</dbReference>
<evidence type="ECO:0000313" key="3">
    <source>
        <dbReference type="EMBL" id="SEW00291.1"/>
    </source>
</evidence>
<organism evidence="3 4">
    <name type="scientific">Roseivirga pacifica</name>
    <dbReference type="NCBI Taxonomy" id="1267423"/>
    <lineage>
        <taxon>Bacteria</taxon>
        <taxon>Pseudomonadati</taxon>
        <taxon>Bacteroidota</taxon>
        <taxon>Cytophagia</taxon>
        <taxon>Cytophagales</taxon>
        <taxon>Roseivirgaceae</taxon>
        <taxon>Roseivirga</taxon>
    </lineage>
</organism>
<evidence type="ECO:0000313" key="4">
    <source>
        <dbReference type="Proteomes" id="UP000199437"/>
    </source>
</evidence>
<comment type="similarity">
    <text evidence="1">Belongs to the 4-hydroxybenzoyl-CoA thioesterase family.</text>
</comment>
<sequence>MNKQPIGERTIRFQDCDPYGHLNNSKYLDYMINVREDHLIHEYDINIFEMAQVQKKAWVVGHNDLIYMRPALVMEKVKVKTAMIDFNDRYVQAEMIMTNEAETHIKAVLWTKFYHFDIAQQRGIRHTEEQMELFKEMALLVEQQSTEERAKHLATALKVAVA</sequence>
<dbReference type="PANTHER" id="PTHR31793:SF27">
    <property type="entry name" value="NOVEL THIOESTERASE SUPERFAMILY DOMAIN AND SAPOSIN A-TYPE DOMAIN CONTAINING PROTEIN (0610012H03RIK)"/>
    <property type="match status" value="1"/>
</dbReference>
<dbReference type="OrthoDB" id="9791529at2"/>
<dbReference type="Gene3D" id="3.10.129.10">
    <property type="entry name" value="Hotdog Thioesterase"/>
    <property type="match status" value="1"/>
</dbReference>
<dbReference type="CDD" id="cd00586">
    <property type="entry name" value="4HBT"/>
    <property type="match status" value="1"/>
</dbReference>
<reference evidence="4" key="1">
    <citation type="submission" date="2016-10" db="EMBL/GenBank/DDBJ databases">
        <authorList>
            <person name="Varghese N."/>
            <person name="Submissions S."/>
        </authorList>
    </citation>
    <scope>NUCLEOTIDE SEQUENCE [LARGE SCALE GENOMIC DNA]</scope>
    <source>
        <strain evidence="4">CGMCC 1.12402</strain>
    </source>
</reference>